<gene>
    <name evidence="1" type="ORF">GXM_10316</name>
</gene>
<keyword evidence="2" id="KW-1185">Reference proteome</keyword>
<dbReference type="EMBL" id="CP045229">
    <property type="protein sequence ID" value="QFS52561.1"/>
    <property type="molecule type" value="Genomic_DNA"/>
</dbReference>
<dbReference type="KEGG" id="nsh:GXM_10316"/>
<accession>A0A5P8WJ05</accession>
<dbReference type="Proteomes" id="UP000326678">
    <property type="component" value="Chromosome pGXM02"/>
</dbReference>
<evidence type="ECO:0000313" key="2">
    <source>
        <dbReference type="Proteomes" id="UP000326678"/>
    </source>
</evidence>
<name>A0A5P8WJ05_9NOSO</name>
<organism evidence="1 2">
    <name type="scientific">Nostoc sphaeroides CCNUC1</name>
    <dbReference type="NCBI Taxonomy" id="2653204"/>
    <lineage>
        <taxon>Bacteria</taxon>
        <taxon>Bacillati</taxon>
        <taxon>Cyanobacteriota</taxon>
        <taxon>Cyanophyceae</taxon>
        <taxon>Nostocales</taxon>
        <taxon>Nostocaceae</taxon>
        <taxon>Nostoc</taxon>
    </lineage>
</organism>
<protein>
    <submittedName>
        <fullName evidence="1">Uncharacterized protein</fullName>
    </submittedName>
</protein>
<sequence>MKSSLEERICSNPLHIWTRLKDALRKLIENYKHLVEE</sequence>
<proteinExistence type="predicted"/>
<dbReference type="AlphaFoldDB" id="A0A5P8WJ05"/>
<evidence type="ECO:0000313" key="1">
    <source>
        <dbReference type="EMBL" id="QFS52561.1"/>
    </source>
</evidence>
<reference evidence="1 2" key="1">
    <citation type="submission" date="2019-10" db="EMBL/GenBank/DDBJ databases">
        <title>Genomic and transcriptomic insights into the perfect genentic adaptation of a filamentous nitrogen-fixing cyanobacterium to rice fields.</title>
        <authorList>
            <person name="Chen Z."/>
        </authorList>
    </citation>
    <scope>NUCLEOTIDE SEQUENCE [LARGE SCALE GENOMIC DNA]</scope>
    <source>
        <strain evidence="1">CCNUC1</strain>
    </source>
</reference>